<dbReference type="PROSITE" id="PS50110">
    <property type="entry name" value="RESPONSE_REGULATORY"/>
    <property type="match status" value="1"/>
</dbReference>
<keyword evidence="1 3" id="KW-0238">DNA-binding</keyword>
<dbReference type="AlphaFoldDB" id="A0A7X5UA57"/>
<evidence type="ECO:0000313" key="6">
    <source>
        <dbReference type="EMBL" id="NII06735.1"/>
    </source>
</evidence>
<evidence type="ECO:0000313" key="7">
    <source>
        <dbReference type="Proteomes" id="UP000490980"/>
    </source>
</evidence>
<dbReference type="Gene3D" id="1.10.10.10">
    <property type="entry name" value="Winged helix-like DNA-binding domain superfamily/Winged helix DNA-binding domain"/>
    <property type="match status" value="1"/>
</dbReference>
<feature type="domain" description="OmpR/PhoB-type" evidence="5">
    <location>
        <begin position="124"/>
        <end position="222"/>
    </location>
</feature>
<evidence type="ECO:0000259" key="4">
    <source>
        <dbReference type="PROSITE" id="PS50110"/>
    </source>
</evidence>
<dbReference type="EMBL" id="JAARLZ010000005">
    <property type="protein sequence ID" value="NII06735.1"/>
    <property type="molecule type" value="Genomic_DNA"/>
</dbReference>
<name>A0A7X5UA57_9GAMM</name>
<keyword evidence="2" id="KW-0597">Phosphoprotein</keyword>
<evidence type="ECO:0000256" key="1">
    <source>
        <dbReference type="ARBA" id="ARBA00023125"/>
    </source>
</evidence>
<dbReference type="Pfam" id="PF00486">
    <property type="entry name" value="Trans_reg_C"/>
    <property type="match status" value="1"/>
</dbReference>
<dbReference type="PANTHER" id="PTHR48111:SF36">
    <property type="entry name" value="TRANSCRIPTIONAL REGULATORY PROTEIN CUTR"/>
    <property type="match status" value="1"/>
</dbReference>
<dbReference type="GO" id="GO:0006355">
    <property type="term" value="P:regulation of DNA-templated transcription"/>
    <property type="evidence" value="ECO:0007669"/>
    <property type="project" value="InterPro"/>
</dbReference>
<reference evidence="6 7" key="1">
    <citation type="submission" date="2020-03" db="EMBL/GenBank/DDBJ databases">
        <authorList>
            <person name="Lai Q."/>
        </authorList>
    </citation>
    <scope>NUCLEOTIDE SEQUENCE [LARGE SCALE GENOMIC DNA]</scope>
    <source>
        <strain evidence="6 7">CCUG 25036</strain>
    </source>
</reference>
<sequence>MRILLVEDEPEMAAALQSGLHRHGMLVDVASDIASASEALQSKVHDLLLLDRQLPDGDGATLVAKARAGQSDLPVIMLTARGSLAERIEGLDQGADDYLVKPFALEELLARIRAISRRPAKVVLPTVNAGRLRFDFSSREALVDGTPLRLPRRQLLLLEALAYRLGRTVQREVLLDAVYGFDDAIQSNAFDAHVSKLRRALTESDAGVEIHAIRGIGYILRETVHGRA</sequence>
<keyword evidence="7" id="KW-1185">Reference proteome</keyword>
<dbReference type="InterPro" id="IPR001789">
    <property type="entry name" value="Sig_transdc_resp-reg_receiver"/>
</dbReference>
<dbReference type="GO" id="GO:0032993">
    <property type="term" value="C:protein-DNA complex"/>
    <property type="evidence" value="ECO:0007669"/>
    <property type="project" value="TreeGrafter"/>
</dbReference>
<dbReference type="PROSITE" id="PS51755">
    <property type="entry name" value="OMPR_PHOB"/>
    <property type="match status" value="1"/>
</dbReference>
<dbReference type="GO" id="GO:0000156">
    <property type="term" value="F:phosphorelay response regulator activity"/>
    <property type="evidence" value="ECO:0007669"/>
    <property type="project" value="TreeGrafter"/>
</dbReference>
<protein>
    <submittedName>
        <fullName evidence="6">Response regulator transcription factor</fullName>
    </submittedName>
</protein>
<dbReference type="Gene3D" id="6.10.250.690">
    <property type="match status" value="1"/>
</dbReference>
<feature type="modified residue" description="4-aspartylphosphate" evidence="2">
    <location>
        <position position="51"/>
    </location>
</feature>
<dbReference type="InterPro" id="IPR011006">
    <property type="entry name" value="CheY-like_superfamily"/>
</dbReference>
<dbReference type="SUPFAM" id="SSF52172">
    <property type="entry name" value="CheY-like"/>
    <property type="match status" value="1"/>
</dbReference>
<dbReference type="SMART" id="SM00862">
    <property type="entry name" value="Trans_reg_C"/>
    <property type="match status" value="1"/>
</dbReference>
<dbReference type="CDD" id="cd00383">
    <property type="entry name" value="trans_reg_C"/>
    <property type="match status" value="1"/>
</dbReference>
<comment type="caution">
    <text evidence="6">The sequence shown here is derived from an EMBL/GenBank/DDBJ whole genome shotgun (WGS) entry which is preliminary data.</text>
</comment>
<dbReference type="InterPro" id="IPR036388">
    <property type="entry name" value="WH-like_DNA-bd_sf"/>
</dbReference>
<dbReference type="GO" id="GO:0000976">
    <property type="term" value="F:transcription cis-regulatory region binding"/>
    <property type="evidence" value="ECO:0007669"/>
    <property type="project" value="TreeGrafter"/>
</dbReference>
<dbReference type="Gene3D" id="3.40.50.2300">
    <property type="match status" value="1"/>
</dbReference>
<evidence type="ECO:0000256" key="2">
    <source>
        <dbReference type="PROSITE-ProRule" id="PRU00169"/>
    </source>
</evidence>
<dbReference type="Proteomes" id="UP000490980">
    <property type="component" value="Unassembled WGS sequence"/>
</dbReference>
<dbReference type="RefSeq" id="WP_166948004.1">
    <property type="nucleotide sequence ID" value="NZ_CP077072.1"/>
</dbReference>
<evidence type="ECO:0000259" key="5">
    <source>
        <dbReference type="PROSITE" id="PS51755"/>
    </source>
</evidence>
<dbReference type="PANTHER" id="PTHR48111">
    <property type="entry name" value="REGULATOR OF RPOS"/>
    <property type="match status" value="1"/>
</dbReference>
<feature type="DNA-binding region" description="OmpR/PhoB-type" evidence="3">
    <location>
        <begin position="124"/>
        <end position="222"/>
    </location>
</feature>
<dbReference type="InterPro" id="IPR001867">
    <property type="entry name" value="OmpR/PhoB-type_DNA-bd"/>
</dbReference>
<proteinExistence type="predicted"/>
<gene>
    <name evidence="6" type="ORF">HBF25_10095</name>
</gene>
<feature type="domain" description="Response regulatory" evidence="4">
    <location>
        <begin position="2"/>
        <end position="116"/>
    </location>
</feature>
<dbReference type="SMART" id="SM00448">
    <property type="entry name" value="REC"/>
    <property type="match status" value="1"/>
</dbReference>
<accession>A0A7X5UA57</accession>
<organism evidence="6 7">
    <name type="scientific">Luteibacter anthropi</name>
    <dbReference type="NCBI Taxonomy" id="564369"/>
    <lineage>
        <taxon>Bacteria</taxon>
        <taxon>Pseudomonadati</taxon>
        <taxon>Pseudomonadota</taxon>
        <taxon>Gammaproteobacteria</taxon>
        <taxon>Lysobacterales</taxon>
        <taxon>Rhodanobacteraceae</taxon>
        <taxon>Luteibacter</taxon>
    </lineage>
</organism>
<dbReference type="InterPro" id="IPR039420">
    <property type="entry name" value="WalR-like"/>
</dbReference>
<dbReference type="GO" id="GO:0005829">
    <property type="term" value="C:cytosol"/>
    <property type="evidence" value="ECO:0007669"/>
    <property type="project" value="TreeGrafter"/>
</dbReference>
<evidence type="ECO:0000256" key="3">
    <source>
        <dbReference type="PROSITE-ProRule" id="PRU01091"/>
    </source>
</evidence>
<dbReference type="Pfam" id="PF00072">
    <property type="entry name" value="Response_reg"/>
    <property type="match status" value="1"/>
</dbReference>